<dbReference type="GO" id="GO:0000139">
    <property type="term" value="C:Golgi membrane"/>
    <property type="evidence" value="ECO:0007669"/>
    <property type="project" value="TreeGrafter"/>
</dbReference>
<feature type="region of interest" description="Disordered" evidence="1">
    <location>
        <begin position="518"/>
        <end position="541"/>
    </location>
</feature>
<feature type="region of interest" description="Disordered" evidence="1">
    <location>
        <begin position="327"/>
        <end position="350"/>
    </location>
</feature>
<gene>
    <name evidence="3" type="ORF">DPX39_070077700</name>
</gene>
<feature type="region of interest" description="Disordered" evidence="1">
    <location>
        <begin position="591"/>
        <end position="625"/>
    </location>
</feature>
<dbReference type="GO" id="GO:0006888">
    <property type="term" value="P:endoplasmic reticulum to Golgi vesicle-mediated transport"/>
    <property type="evidence" value="ECO:0007669"/>
    <property type="project" value="TreeGrafter"/>
</dbReference>
<feature type="region of interest" description="Disordered" evidence="1">
    <location>
        <begin position="361"/>
        <end position="380"/>
    </location>
</feature>
<organism evidence="3 4">
    <name type="scientific">Trypanosoma brucei equiperdum</name>
    <dbReference type="NCBI Taxonomy" id="630700"/>
    <lineage>
        <taxon>Eukaryota</taxon>
        <taxon>Discoba</taxon>
        <taxon>Euglenozoa</taxon>
        <taxon>Kinetoplastea</taxon>
        <taxon>Metakinetoplastina</taxon>
        <taxon>Trypanosomatida</taxon>
        <taxon>Trypanosomatidae</taxon>
        <taxon>Trypanosoma</taxon>
    </lineage>
</organism>
<dbReference type="EMBL" id="QSBY01000007">
    <property type="protein sequence ID" value="RHW71323.1"/>
    <property type="molecule type" value="Genomic_DNA"/>
</dbReference>
<dbReference type="SUPFAM" id="SSF49899">
    <property type="entry name" value="Concanavalin A-like lectins/glucanases"/>
    <property type="match status" value="1"/>
</dbReference>
<dbReference type="GO" id="GO:0005537">
    <property type="term" value="F:D-mannose binding"/>
    <property type="evidence" value="ECO:0007669"/>
    <property type="project" value="TreeGrafter"/>
</dbReference>
<evidence type="ECO:0000313" key="4">
    <source>
        <dbReference type="Proteomes" id="UP000266743"/>
    </source>
</evidence>
<dbReference type="Proteomes" id="UP000266743">
    <property type="component" value="Chromosome 7"/>
</dbReference>
<dbReference type="PANTHER" id="PTHR12223">
    <property type="entry name" value="VESICULAR MANNOSE-BINDING LECTIN"/>
    <property type="match status" value="1"/>
</dbReference>
<keyword evidence="2" id="KW-0732">Signal</keyword>
<dbReference type="GO" id="GO:0005793">
    <property type="term" value="C:endoplasmic reticulum-Golgi intermediate compartment"/>
    <property type="evidence" value="ECO:0007669"/>
    <property type="project" value="TreeGrafter"/>
</dbReference>
<dbReference type="InterPro" id="IPR013320">
    <property type="entry name" value="ConA-like_dom_sf"/>
</dbReference>
<feature type="compositionally biased region" description="Basic residues" evidence="1">
    <location>
        <begin position="521"/>
        <end position="533"/>
    </location>
</feature>
<dbReference type="GO" id="GO:0005789">
    <property type="term" value="C:endoplasmic reticulum membrane"/>
    <property type="evidence" value="ECO:0007669"/>
    <property type="project" value="TreeGrafter"/>
</dbReference>
<dbReference type="InterPro" id="IPR051136">
    <property type="entry name" value="Intracellular_Lectin-GPT"/>
</dbReference>
<dbReference type="PANTHER" id="PTHR12223:SF34">
    <property type="entry name" value="L-TYPE LECTIN-LIKE DOMAIN-CONTAINING PROTEIN"/>
    <property type="match status" value="1"/>
</dbReference>
<feature type="compositionally biased region" description="Basic and acidic residues" evidence="1">
    <location>
        <begin position="591"/>
        <end position="604"/>
    </location>
</feature>
<reference evidence="3 4" key="1">
    <citation type="submission" date="2018-09" db="EMBL/GenBank/DDBJ databases">
        <title>whole genome sequence of T. equiperdum IVM-t1 strain.</title>
        <authorList>
            <person name="Suganuma K."/>
        </authorList>
    </citation>
    <scope>NUCLEOTIDE SEQUENCE [LARGE SCALE GENOMIC DNA]</scope>
    <source>
        <strain evidence="3 4">IVM-t1</strain>
    </source>
</reference>
<evidence type="ECO:0000256" key="1">
    <source>
        <dbReference type="SAM" id="MobiDB-lite"/>
    </source>
</evidence>
<dbReference type="AlphaFoldDB" id="A0A3L6L3U5"/>
<name>A0A3L6L3U5_9TRYP</name>
<sequence length="625" mass="70149">MRMPDTRHSSSPTALRLAMLCVGVSVSVSTLLLSAAAHTPKQNNNGKVNNLKGRDAYYFYGYDNVSGKPTTGSDGITQLPDGLVRSPPLHEHSFGSPIVADWWDEGVPHFVLSGGALASEEFIRLAPAGALGARGFAFNTVPCDHKSWEVRLRFSIRTPLPIARARAMEKRRKGNEAGNGEGGEEEKEEESYQGGDGMALWYIERPIGDNNQHVPKHAKAKEDQKEEEDPSDPLDPRRVADLLHNTTESDDDDDDDDDDDEGVVNETKREERHAERLKRQKEREELYSRFLKRGTSQNESDLEPRVFGLKFSDFKGFGVLIDSIGRTEGYEDGNGGEDKTGRDKKKHVKHEPKITLLLNLPGSEAEGGRPPTVNNFDPTQPDFRVSPVRLQCNYDFRQAPTPHAIMMGLNHQNIKEQKGTQRSQHKQRVEEEEEILRRTPEEPVELLVRYYDGKLRVALRRENISLRRVVFTAPPQPKARHLPQSSNYYIEHSYDETLCGELSGVKLPLMYHFGVSVSTGRRPHHSNSRKRSHSPNAPRGPLAALMANDGTAVDELAHVDVHEAMSFELRELAHDAEAMSHGKHAAMEHFDYETDQKEREEYSRGLHGGGGSVENEGNTEVKEKQ</sequence>
<feature type="region of interest" description="Disordered" evidence="1">
    <location>
        <begin position="415"/>
        <end position="435"/>
    </location>
</feature>
<feature type="chain" id="PRO_5018330041" evidence="2">
    <location>
        <begin position="37"/>
        <end position="625"/>
    </location>
</feature>
<dbReference type="Gene3D" id="2.60.120.200">
    <property type="match status" value="1"/>
</dbReference>
<protein>
    <submittedName>
        <fullName evidence="3">Uncharacterized protein</fullName>
    </submittedName>
</protein>
<feature type="compositionally biased region" description="Acidic residues" evidence="1">
    <location>
        <begin position="182"/>
        <end position="191"/>
    </location>
</feature>
<feature type="signal peptide" evidence="2">
    <location>
        <begin position="1"/>
        <end position="36"/>
    </location>
</feature>
<evidence type="ECO:0000256" key="2">
    <source>
        <dbReference type="SAM" id="SignalP"/>
    </source>
</evidence>
<feature type="compositionally biased region" description="Acidic residues" evidence="1">
    <location>
        <begin position="248"/>
        <end position="263"/>
    </location>
</feature>
<comment type="caution">
    <text evidence="3">The sequence shown here is derived from an EMBL/GenBank/DDBJ whole genome shotgun (WGS) entry which is preliminary data.</text>
</comment>
<accession>A0A3L6L3U5</accession>
<feature type="region of interest" description="Disordered" evidence="1">
    <location>
        <begin position="167"/>
        <end position="194"/>
    </location>
</feature>
<proteinExistence type="predicted"/>
<dbReference type="GO" id="GO:0030134">
    <property type="term" value="C:COPII-coated ER to Golgi transport vesicle"/>
    <property type="evidence" value="ECO:0007669"/>
    <property type="project" value="TreeGrafter"/>
</dbReference>
<feature type="region of interest" description="Disordered" evidence="1">
    <location>
        <begin position="209"/>
        <end position="277"/>
    </location>
</feature>
<evidence type="ECO:0000313" key="3">
    <source>
        <dbReference type="EMBL" id="RHW71323.1"/>
    </source>
</evidence>